<dbReference type="InterPro" id="IPR025649">
    <property type="entry name" value="DUF4360"/>
</dbReference>
<organism evidence="1 2">
    <name type="scientific">Chara braunii</name>
    <name type="common">Braun's stonewort</name>
    <dbReference type="NCBI Taxonomy" id="69332"/>
    <lineage>
        <taxon>Eukaryota</taxon>
        <taxon>Viridiplantae</taxon>
        <taxon>Streptophyta</taxon>
        <taxon>Charophyceae</taxon>
        <taxon>Charales</taxon>
        <taxon>Characeae</taxon>
        <taxon>Chara</taxon>
    </lineage>
</organism>
<dbReference type="Proteomes" id="UP000265515">
    <property type="component" value="Unassembled WGS sequence"/>
</dbReference>
<accession>A0A388M4I1</accession>
<evidence type="ECO:0008006" key="3">
    <source>
        <dbReference type="Google" id="ProtNLM"/>
    </source>
</evidence>
<gene>
    <name evidence="1" type="ORF">CBR_g49173</name>
</gene>
<sequence>MSKVRRKAKTKRIRHTVFQSVSTMAAMVVLLLLALLQLAVRGLAQTPPSGTVRVESFSYSGSGCPPGSAEGALSPDGTGLTVIFAEYKAFTPGSPDDQVKKCQLAVKLIYPTGFAFTLESVTVKGSAHFEEGVKGSLEVGYYFSGIPGAVRTLRRLPPPVDDMFEFDDDFLTFIYAPCGSESTTLNVYSEVRVVPPPPPSNNNKGLIIIDAHDFSLRWKTC</sequence>
<comment type="caution">
    <text evidence="1">The sequence shown here is derived from an EMBL/GenBank/DDBJ whole genome shotgun (WGS) entry which is preliminary data.</text>
</comment>
<dbReference type="EMBL" id="BFEA01000733">
    <property type="protein sequence ID" value="GBG89382.1"/>
    <property type="molecule type" value="Genomic_DNA"/>
</dbReference>
<name>A0A388M4I1_CHABU</name>
<keyword evidence="2" id="KW-1185">Reference proteome</keyword>
<evidence type="ECO:0000313" key="1">
    <source>
        <dbReference type="EMBL" id="GBG89382.1"/>
    </source>
</evidence>
<dbReference type="AlphaFoldDB" id="A0A388M4I1"/>
<dbReference type="OrthoDB" id="152248at2759"/>
<protein>
    <recommendedName>
        <fullName evidence="3">DUF4360 domain-containing protein</fullName>
    </recommendedName>
</protein>
<dbReference type="Gramene" id="GBG89382">
    <property type="protein sequence ID" value="GBG89382"/>
    <property type="gene ID" value="CBR_g49173"/>
</dbReference>
<dbReference type="Pfam" id="PF14273">
    <property type="entry name" value="DUF4360"/>
    <property type="match status" value="1"/>
</dbReference>
<dbReference type="PANTHER" id="PTHR38847:SF1">
    <property type="entry name" value="PSEUDOURIDINE SYNTHASE RSUA_RLUA-LIKE DOMAIN-CONTAINING PROTEIN"/>
    <property type="match status" value="1"/>
</dbReference>
<dbReference type="PANTHER" id="PTHR38847">
    <property type="match status" value="1"/>
</dbReference>
<reference evidence="1 2" key="1">
    <citation type="journal article" date="2018" name="Cell">
        <title>The Chara Genome: Secondary Complexity and Implications for Plant Terrestrialization.</title>
        <authorList>
            <person name="Nishiyama T."/>
            <person name="Sakayama H."/>
            <person name="Vries J.D."/>
            <person name="Buschmann H."/>
            <person name="Saint-Marcoux D."/>
            <person name="Ullrich K.K."/>
            <person name="Haas F.B."/>
            <person name="Vanderstraeten L."/>
            <person name="Becker D."/>
            <person name="Lang D."/>
            <person name="Vosolsobe S."/>
            <person name="Rombauts S."/>
            <person name="Wilhelmsson P.K.I."/>
            <person name="Janitza P."/>
            <person name="Kern R."/>
            <person name="Heyl A."/>
            <person name="Rumpler F."/>
            <person name="Villalobos L.I.A.C."/>
            <person name="Clay J.M."/>
            <person name="Skokan R."/>
            <person name="Toyoda A."/>
            <person name="Suzuki Y."/>
            <person name="Kagoshima H."/>
            <person name="Schijlen E."/>
            <person name="Tajeshwar N."/>
            <person name="Catarino B."/>
            <person name="Hetherington A.J."/>
            <person name="Saltykova A."/>
            <person name="Bonnot C."/>
            <person name="Breuninger H."/>
            <person name="Symeonidi A."/>
            <person name="Radhakrishnan G.V."/>
            <person name="Van Nieuwerburgh F."/>
            <person name="Deforce D."/>
            <person name="Chang C."/>
            <person name="Karol K.G."/>
            <person name="Hedrich R."/>
            <person name="Ulvskov P."/>
            <person name="Glockner G."/>
            <person name="Delwiche C.F."/>
            <person name="Petrasek J."/>
            <person name="Van de Peer Y."/>
            <person name="Friml J."/>
            <person name="Beilby M."/>
            <person name="Dolan L."/>
            <person name="Kohara Y."/>
            <person name="Sugano S."/>
            <person name="Fujiyama A."/>
            <person name="Delaux P.-M."/>
            <person name="Quint M."/>
            <person name="TheiBen G."/>
            <person name="Hagemann M."/>
            <person name="Harholt J."/>
            <person name="Dunand C."/>
            <person name="Zachgo S."/>
            <person name="Langdale J."/>
            <person name="Maumus F."/>
            <person name="Straeten D.V.D."/>
            <person name="Gould S.B."/>
            <person name="Rensing S.A."/>
        </authorList>
    </citation>
    <scope>NUCLEOTIDE SEQUENCE [LARGE SCALE GENOMIC DNA]</scope>
    <source>
        <strain evidence="1 2">S276</strain>
    </source>
</reference>
<evidence type="ECO:0000313" key="2">
    <source>
        <dbReference type="Proteomes" id="UP000265515"/>
    </source>
</evidence>
<dbReference type="STRING" id="69332.A0A388M4I1"/>
<proteinExistence type="predicted"/>